<dbReference type="EMBL" id="CALSDN010000013">
    <property type="protein sequence ID" value="CAH6723138.1"/>
    <property type="molecule type" value="Genomic_DNA"/>
</dbReference>
<sequence length="193" mass="22391">MSIQMNLVFITLCVEMATLFMMVLPLPHILRRKFIHLIEILQKSQNFKVGLIFFTIILGLQFMDCVNRLNRLDYLRTPYFTMSNMSSNTMLTNDQLASKFYSQRNLYLSGAVLYLELAIYTVITHLKKLVAKEDKLRSLNVKQTFASEDEEVAKYKQLIEAKEKDISVMKKQIEGIQRSYDELNPSSGISKSD</sequence>
<keyword evidence="1" id="KW-0472">Membrane</keyword>
<reference evidence="1" key="1">
    <citation type="submission" date="2022-06" db="EMBL/GenBank/DDBJ databases">
        <authorList>
            <person name="Legras J.-L."/>
            <person name="Devillers H."/>
            <person name="Grondin C."/>
        </authorList>
    </citation>
    <scope>NUCLEOTIDE SEQUENCE</scope>
    <source>
        <strain evidence="1">CLIB 1444</strain>
    </source>
</reference>
<gene>
    <name evidence="1" type="ORF">CLIB1444_13S01200</name>
</gene>
<protein>
    <submittedName>
        <fullName evidence="1">Endoplasmic reticulum transmembrane protein 1</fullName>
    </submittedName>
</protein>
<keyword evidence="2" id="KW-1185">Reference proteome</keyword>
<name>A0ACA9YEP6_9ASCO</name>
<evidence type="ECO:0000313" key="2">
    <source>
        <dbReference type="Proteomes" id="UP001152531"/>
    </source>
</evidence>
<proteinExistence type="predicted"/>
<evidence type="ECO:0000313" key="1">
    <source>
        <dbReference type="EMBL" id="CAH6723138.1"/>
    </source>
</evidence>
<organism evidence="1 2">
    <name type="scientific">[Candida] jaroonii</name>
    <dbReference type="NCBI Taxonomy" id="467808"/>
    <lineage>
        <taxon>Eukaryota</taxon>
        <taxon>Fungi</taxon>
        <taxon>Dikarya</taxon>
        <taxon>Ascomycota</taxon>
        <taxon>Saccharomycotina</taxon>
        <taxon>Pichiomycetes</taxon>
        <taxon>Debaryomycetaceae</taxon>
        <taxon>Yamadazyma</taxon>
    </lineage>
</organism>
<dbReference type="Proteomes" id="UP001152531">
    <property type="component" value="Unassembled WGS sequence"/>
</dbReference>
<comment type="caution">
    <text evidence="1">The sequence shown here is derived from an EMBL/GenBank/DDBJ whole genome shotgun (WGS) entry which is preliminary data.</text>
</comment>
<keyword evidence="1" id="KW-0812">Transmembrane</keyword>
<accession>A0ACA9YEP6</accession>